<dbReference type="PANTHER" id="PTHR47910">
    <property type="entry name" value="RIBULOSE BISPHOSPHATE CARBOXYLASE LARGE CHAIN, CATALYTIC DOMAIN-CONTAINING PROTEIN"/>
    <property type="match status" value="1"/>
</dbReference>
<accession>A0AAF0PQ12</accession>
<dbReference type="InterPro" id="IPR012340">
    <property type="entry name" value="NA-bd_OB-fold"/>
</dbReference>
<evidence type="ECO:0000313" key="2">
    <source>
        <dbReference type="EMBL" id="WMV08522.1"/>
    </source>
</evidence>
<name>A0AAF0PQ12_SOLVR</name>
<dbReference type="Proteomes" id="UP001234989">
    <property type="component" value="Chromosome 1"/>
</dbReference>
<dbReference type="SUPFAM" id="SSF50249">
    <property type="entry name" value="Nucleic acid-binding proteins"/>
    <property type="match status" value="2"/>
</dbReference>
<protein>
    <recommendedName>
        <fullName evidence="4">Replication factor A C-terminal domain-containing protein</fullName>
    </recommendedName>
</protein>
<dbReference type="PANTHER" id="PTHR47910:SF2">
    <property type="entry name" value="RIBULOSE BISPHOSPHATE CARBOXYLASE LARGE CHAIN, CATALYTIC DOMAIN-CONTAINING PROTEIN"/>
    <property type="match status" value="1"/>
</dbReference>
<dbReference type="Gene3D" id="2.40.50.140">
    <property type="entry name" value="Nucleic acid-binding proteins"/>
    <property type="match status" value="1"/>
</dbReference>
<sequence>MEPLENSGKTGSSKTRFRSDSSSFKLFLDCASLNLLFLGSAHAHFFVVSSLMFQLCCFFFELEKPLLPPTKLHTTGFANIAQLTPGPKAEIDIVGAVLRCGPSKYAGHTQNRCREVTISDDQRNQFLLTLWDDFGEIEGAELEAQIGKGKEFPVILARNIGISGYQGSSTALTMNPVHRRVVSIAEITTAASVGFFHIEAEMSISDDLQKFCVLECSGCKQKKCTEEKKQFDCAKCQRQTTLVPRCTFQIDLIDGNGSTSVFISGDPAEKLLSMKAEDIFDTTCVKSSLTVLSYTEKEHVSLPGTSERNIKKAKSFDASEVEMKATFVESESSSTGASIEPPTPMKKL</sequence>
<evidence type="ECO:0000313" key="3">
    <source>
        <dbReference type="Proteomes" id="UP001234989"/>
    </source>
</evidence>
<evidence type="ECO:0000256" key="1">
    <source>
        <dbReference type="SAM" id="MobiDB-lite"/>
    </source>
</evidence>
<feature type="region of interest" description="Disordered" evidence="1">
    <location>
        <begin position="327"/>
        <end position="348"/>
    </location>
</feature>
<reference evidence="2" key="1">
    <citation type="submission" date="2023-08" db="EMBL/GenBank/DDBJ databases">
        <title>A de novo genome assembly of Solanum verrucosum Schlechtendal, a Mexican diploid species geographically isolated from the other diploid A-genome species in potato relatives.</title>
        <authorList>
            <person name="Hosaka K."/>
        </authorList>
    </citation>
    <scope>NUCLEOTIDE SEQUENCE</scope>
    <source>
        <tissue evidence="2">Young leaves</tissue>
    </source>
</reference>
<keyword evidence="3" id="KW-1185">Reference proteome</keyword>
<proteinExistence type="predicted"/>
<dbReference type="EMBL" id="CP133612">
    <property type="protein sequence ID" value="WMV08522.1"/>
    <property type="molecule type" value="Genomic_DNA"/>
</dbReference>
<gene>
    <name evidence="2" type="ORF">MTR67_001907</name>
</gene>
<evidence type="ECO:0008006" key="4">
    <source>
        <dbReference type="Google" id="ProtNLM"/>
    </source>
</evidence>
<dbReference type="AlphaFoldDB" id="A0AAF0PQ12"/>
<organism evidence="2 3">
    <name type="scientific">Solanum verrucosum</name>
    <dbReference type="NCBI Taxonomy" id="315347"/>
    <lineage>
        <taxon>Eukaryota</taxon>
        <taxon>Viridiplantae</taxon>
        <taxon>Streptophyta</taxon>
        <taxon>Embryophyta</taxon>
        <taxon>Tracheophyta</taxon>
        <taxon>Spermatophyta</taxon>
        <taxon>Magnoliopsida</taxon>
        <taxon>eudicotyledons</taxon>
        <taxon>Gunneridae</taxon>
        <taxon>Pentapetalae</taxon>
        <taxon>asterids</taxon>
        <taxon>lamiids</taxon>
        <taxon>Solanales</taxon>
        <taxon>Solanaceae</taxon>
        <taxon>Solanoideae</taxon>
        <taxon>Solaneae</taxon>
        <taxon>Solanum</taxon>
    </lineage>
</organism>